<dbReference type="GO" id="GO:0032265">
    <property type="term" value="P:XMP salvage"/>
    <property type="evidence" value="ECO:0007669"/>
    <property type="project" value="UniProtKB-UniRule"/>
</dbReference>
<feature type="binding site" evidence="5">
    <location>
        <position position="27"/>
    </location>
    <ligand>
        <name>xanthine</name>
        <dbReference type="ChEBI" id="CHEBI:17712"/>
    </ligand>
</feature>
<keyword evidence="3 5" id="KW-0808">Transferase</keyword>
<reference evidence="8 9" key="2">
    <citation type="journal article" date="2012" name="J. Bacteriol.">
        <title>Complete genome sequences of Desulfosporosinus orientis DSM765T, Desulfosporosinus youngiae DSM17734T, Desulfosporosinus meridiei DSM13257T, and Desulfosporosinus acidiphilus DSM22704T.</title>
        <authorList>
            <person name="Pester M."/>
            <person name="Brambilla E."/>
            <person name="Alazard D."/>
            <person name="Rattei T."/>
            <person name="Weinmaier T."/>
            <person name="Han J."/>
            <person name="Lucas S."/>
            <person name="Lapidus A."/>
            <person name="Cheng J.F."/>
            <person name="Goodwin L."/>
            <person name="Pitluck S."/>
            <person name="Peters L."/>
            <person name="Ovchinnikova G."/>
            <person name="Teshima H."/>
            <person name="Detter J.C."/>
            <person name="Han C.S."/>
            <person name="Tapia R."/>
            <person name="Land M.L."/>
            <person name="Hauser L."/>
            <person name="Kyrpides N.C."/>
            <person name="Ivanova N.N."/>
            <person name="Pagani I."/>
            <person name="Huntmann M."/>
            <person name="Wei C.L."/>
            <person name="Davenport K.W."/>
            <person name="Daligault H."/>
            <person name="Chain P.S."/>
            <person name="Chen A."/>
            <person name="Mavromatis K."/>
            <person name="Markowitz V."/>
            <person name="Szeto E."/>
            <person name="Mikhailova N."/>
            <person name="Pati A."/>
            <person name="Wagner M."/>
            <person name="Woyke T."/>
            <person name="Ollivier B."/>
            <person name="Klenk H.P."/>
            <person name="Spring S."/>
            <person name="Loy A."/>
        </authorList>
    </citation>
    <scope>NUCLEOTIDE SEQUENCE [LARGE SCALE GENOMIC DNA]</scope>
    <source>
        <strain evidence="9">ATCC 19365 / DSM 765 / NCIMB 8382 / VKM B-1628</strain>
    </source>
</reference>
<evidence type="ECO:0000256" key="2">
    <source>
        <dbReference type="ARBA" id="ARBA00022676"/>
    </source>
</evidence>
<evidence type="ECO:0000256" key="3">
    <source>
        <dbReference type="ARBA" id="ARBA00022679"/>
    </source>
</evidence>
<keyword evidence="9" id="KW-1185">Reference proteome</keyword>
<dbReference type="NCBIfam" id="NF006671">
    <property type="entry name" value="PRK09219.1"/>
    <property type="match status" value="1"/>
</dbReference>
<sequence>MQLLKDKIRTSAKITDNRIIQVDNFLNHQLDIALFNEIGKEFKRRFSAKEITKIVTIETSGIAIASITAQYFNNVPVVFAKKHAGLNMNKDVYEAKVFSYTKNQEYLIKISKDYLTPNDKVLIIDDFLASGSALLGLYSLLAQSGAEIAGVGIVIEKTFQEGRKLIEEKGLHLESLAIIDSLQDGQVIFKE</sequence>
<evidence type="ECO:0000313" key="8">
    <source>
        <dbReference type="EMBL" id="AET67140.1"/>
    </source>
</evidence>
<evidence type="ECO:0000256" key="1">
    <source>
        <dbReference type="ARBA" id="ARBA00022490"/>
    </source>
</evidence>
<evidence type="ECO:0000256" key="6">
    <source>
        <dbReference type="NCBIfam" id="TIGR01744"/>
    </source>
</evidence>
<comment type="subcellular location">
    <subcellularLocation>
        <location evidence="5">Cytoplasm</location>
    </subcellularLocation>
</comment>
<dbReference type="STRING" id="768706.Desor_1484"/>
<comment type="function">
    <text evidence="5">Converts the preformed base xanthine, a product of nucleic acid breakdown, to xanthosine 5'-monophosphate (XMP), so it can be reused for RNA or DNA synthesis.</text>
</comment>
<comment type="similarity">
    <text evidence="5">Belongs to the purine/pyrimidine phosphoribosyltransferase family. Xpt subfamily.</text>
</comment>
<dbReference type="RefSeq" id="WP_014183959.1">
    <property type="nucleotide sequence ID" value="NC_016584.1"/>
</dbReference>
<dbReference type="GO" id="GO:0000310">
    <property type="term" value="F:xanthine phosphoribosyltransferase activity"/>
    <property type="evidence" value="ECO:0007669"/>
    <property type="project" value="UniProtKB-UniRule"/>
</dbReference>
<dbReference type="EMBL" id="CP003108">
    <property type="protein sequence ID" value="AET67140.1"/>
    <property type="molecule type" value="Genomic_DNA"/>
</dbReference>
<dbReference type="InterPro" id="IPR000836">
    <property type="entry name" value="PRTase_dom"/>
</dbReference>
<feature type="domain" description="Phosphoribosyltransferase" evidence="7">
    <location>
        <begin position="24"/>
        <end position="164"/>
    </location>
</feature>
<dbReference type="NCBIfam" id="TIGR01744">
    <property type="entry name" value="XPRTase"/>
    <property type="match status" value="1"/>
</dbReference>
<evidence type="ECO:0000256" key="4">
    <source>
        <dbReference type="ARBA" id="ARBA00022726"/>
    </source>
</evidence>
<proteinExistence type="inferred from homology"/>
<dbReference type="InterPro" id="IPR050118">
    <property type="entry name" value="Pur/Pyrimidine_PRTase"/>
</dbReference>
<dbReference type="GO" id="GO:0006166">
    <property type="term" value="P:purine ribonucleoside salvage"/>
    <property type="evidence" value="ECO:0007669"/>
    <property type="project" value="UniProtKB-KW"/>
</dbReference>
<dbReference type="CDD" id="cd06223">
    <property type="entry name" value="PRTases_typeI"/>
    <property type="match status" value="1"/>
</dbReference>
<dbReference type="EC" id="2.4.2.22" evidence="5 6"/>
<comment type="caution">
    <text evidence="5">Lacks conserved residue(s) required for the propagation of feature annotation.</text>
</comment>
<dbReference type="PATRIC" id="fig|768706.3.peg.1472"/>
<dbReference type="Pfam" id="PF00156">
    <property type="entry name" value="Pribosyltran"/>
    <property type="match status" value="1"/>
</dbReference>
<dbReference type="UniPathway" id="UPA00602">
    <property type="reaction ID" value="UER00658"/>
</dbReference>
<dbReference type="InterPro" id="IPR029057">
    <property type="entry name" value="PRTase-like"/>
</dbReference>
<dbReference type="Proteomes" id="UP000006346">
    <property type="component" value="Chromosome"/>
</dbReference>
<comment type="pathway">
    <text evidence="5">Purine metabolism; XMP biosynthesis via salvage pathway; XMP from xanthine: step 1/1.</text>
</comment>
<dbReference type="eggNOG" id="COG0503">
    <property type="taxonomic scope" value="Bacteria"/>
</dbReference>
<gene>
    <name evidence="5" type="primary">xpt</name>
    <name evidence="8" type="ordered locus">Desor_1484</name>
</gene>
<feature type="binding site" evidence="5">
    <location>
        <position position="157"/>
    </location>
    <ligand>
        <name>xanthine</name>
        <dbReference type="ChEBI" id="CHEBI:17712"/>
    </ligand>
</feature>
<dbReference type="KEGG" id="dor:Desor_1484"/>
<dbReference type="PANTHER" id="PTHR43864:SF1">
    <property type="entry name" value="XANTHINE PHOSPHORIBOSYLTRANSFERASE"/>
    <property type="match status" value="1"/>
</dbReference>
<dbReference type="PANTHER" id="PTHR43864">
    <property type="entry name" value="HYPOXANTHINE/GUANINE PHOSPHORIBOSYLTRANSFERASE"/>
    <property type="match status" value="1"/>
</dbReference>
<dbReference type="OrthoDB" id="9790678at2"/>
<dbReference type="HOGENOM" id="CLU_099015_0_0_9"/>
<keyword evidence="1 5" id="KW-0963">Cytoplasm</keyword>
<dbReference type="HAMAP" id="MF_01184">
    <property type="entry name" value="XPRTase"/>
    <property type="match status" value="1"/>
</dbReference>
<dbReference type="AlphaFoldDB" id="G7WAS9"/>
<keyword evidence="2 5" id="KW-0328">Glycosyltransferase</keyword>
<evidence type="ECO:0000313" key="9">
    <source>
        <dbReference type="Proteomes" id="UP000006346"/>
    </source>
</evidence>
<evidence type="ECO:0000256" key="5">
    <source>
        <dbReference type="HAMAP-Rule" id="MF_01184"/>
    </source>
</evidence>
<keyword evidence="4 5" id="KW-0660">Purine salvage</keyword>
<comment type="catalytic activity">
    <reaction evidence="5">
        <text>XMP + diphosphate = xanthine + 5-phospho-alpha-D-ribose 1-diphosphate</text>
        <dbReference type="Rhea" id="RHEA:10800"/>
        <dbReference type="ChEBI" id="CHEBI:17712"/>
        <dbReference type="ChEBI" id="CHEBI:33019"/>
        <dbReference type="ChEBI" id="CHEBI:57464"/>
        <dbReference type="ChEBI" id="CHEBI:58017"/>
        <dbReference type="EC" id="2.4.2.22"/>
    </reaction>
</comment>
<name>G7WAS9_DESOD</name>
<reference evidence="9" key="1">
    <citation type="submission" date="2011-11" db="EMBL/GenBank/DDBJ databases">
        <title>Complete sequence of Desulfosporosinus orientis DSM 765.</title>
        <authorList>
            <person name="Lucas S."/>
            <person name="Han J."/>
            <person name="Lapidus A."/>
            <person name="Cheng J.-F."/>
            <person name="Goodwin L."/>
            <person name="Pitluck S."/>
            <person name="Peters L."/>
            <person name="Ovchinnikova G."/>
            <person name="Teshima H."/>
            <person name="Detter J.C."/>
            <person name="Han C."/>
            <person name="Tapia R."/>
            <person name="Land M."/>
            <person name="Hauser L."/>
            <person name="Kyrpides N."/>
            <person name="Ivanova N."/>
            <person name="Pagani I."/>
            <person name="Pester M."/>
            <person name="Spring S."/>
            <person name="Ollivier B."/>
            <person name="Rattei T."/>
            <person name="Klenk H.-P."/>
            <person name="Wagner M."/>
            <person name="Loy A."/>
            <person name="Woyke T."/>
        </authorList>
    </citation>
    <scope>NUCLEOTIDE SEQUENCE [LARGE SCALE GENOMIC DNA]</scope>
    <source>
        <strain evidence="9">ATCC 19365 / DSM 765 / NCIMB 8382 / VKM B-1628</strain>
    </source>
</reference>
<evidence type="ECO:0000259" key="7">
    <source>
        <dbReference type="Pfam" id="PF00156"/>
    </source>
</evidence>
<dbReference type="GO" id="GO:0005737">
    <property type="term" value="C:cytoplasm"/>
    <property type="evidence" value="ECO:0007669"/>
    <property type="project" value="UniProtKB-SubCell"/>
</dbReference>
<dbReference type="Gene3D" id="3.40.50.2020">
    <property type="match status" value="1"/>
</dbReference>
<feature type="binding site" evidence="5">
    <location>
        <begin position="129"/>
        <end position="133"/>
    </location>
    <ligand>
        <name>5-phospho-alpha-D-ribose 1-diphosphate</name>
        <dbReference type="ChEBI" id="CHEBI:58017"/>
    </ligand>
</feature>
<protein>
    <recommendedName>
        <fullName evidence="5 6">Xanthine phosphoribosyltransferase</fullName>
        <shortName evidence="5">XPRTase</shortName>
        <ecNumber evidence="5 6">2.4.2.22</ecNumber>
    </recommendedName>
</protein>
<comment type="subunit">
    <text evidence="5">Homodimer.</text>
</comment>
<accession>G7WAS9</accession>
<dbReference type="InterPro" id="IPR010079">
    <property type="entry name" value="Xanthine_PRibTrfase"/>
</dbReference>
<dbReference type="GO" id="GO:0046110">
    <property type="term" value="P:xanthine metabolic process"/>
    <property type="evidence" value="ECO:0007669"/>
    <property type="project" value="UniProtKB-UniRule"/>
</dbReference>
<dbReference type="SUPFAM" id="SSF53271">
    <property type="entry name" value="PRTase-like"/>
    <property type="match status" value="1"/>
</dbReference>
<organism evidence="8 9">
    <name type="scientific">Desulfosporosinus orientis (strain ATCC 19365 / DSM 765 / NCIMB 8382 / VKM B-1628 / Singapore I)</name>
    <name type="common">Desulfotomaculum orientis</name>
    <dbReference type="NCBI Taxonomy" id="768706"/>
    <lineage>
        <taxon>Bacteria</taxon>
        <taxon>Bacillati</taxon>
        <taxon>Bacillota</taxon>
        <taxon>Clostridia</taxon>
        <taxon>Eubacteriales</taxon>
        <taxon>Desulfitobacteriaceae</taxon>
        <taxon>Desulfosporosinus</taxon>
    </lineage>
</organism>